<dbReference type="RefSeq" id="XP_005651601.1">
    <property type="nucleotide sequence ID" value="XM_005651544.1"/>
</dbReference>
<dbReference type="Pfam" id="PF07714">
    <property type="entry name" value="PK_Tyr_Ser-Thr"/>
    <property type="match status" value="1"/>
</dbReference>
<dbReference type="PANTHER" id="PTHR44329:SF214">
    <property type="entry name" value="PROTEIN KINASE DOMAIN-CONTAINING PROTEIN"/>
    <property type="match status" value="1"/>
</dbReference>
<dbReference type="InterPro" id="IPR000719">
    <property type="entry name" value="Prot_kinase_dom"/>
</dbReference>
<dbReference type="STRING" id="574566.I0Z8T8"/>
<keyword evidence="1" id="KW-0675">Receptor</keyword>
<keyword evidence="2" id="KW-0067">ATP-binding</keyword>
<evidence type="ECO:0000313" key="4">
    <source>
        <dbReference type="EMBL" id="EIE27057.1"/>
    </source>
</evidence>
<reference evidence="4 5" key="1">
    <citation type="journal article" date="2012" name="Genome Biol.">
        <title>The genome of the polar eukaryotic microalga coccomyxa subellipsoidea reveals traits of cold adaptation.</title>
        <authorList>
            <person name="Blanc G."/>
            <person name="Agarkova I."/>
            <person name="Grimwood J."/>
            <person name="Kuo A."/>
            <person name="Brueggeman A."/>
            <person name="Dunigan D."/>
            <person name="Gurnon J."/>
            <person name="Ladunga I."/>
            <person name="Lindquist E."/>
            <person name="Lucas S."/>
            <person name="Pangilinan J."/>
            <person name="Proschold T."/>
            <person name="Salamov A."/>
            <person name="Schmutz J."/>
            <person name="Weeks D."/>
            <person name="Yamada T."/>
            <person name="Claverie J.M."/>
            <person name="Grigoriev I."/>
            <person name="Van Etten J."/>
            <person name="Lomsadze A."/>
            <person name="Borodovsky M."/>
        </authorList>
    </citation>
    <scope>NUCLEOTIDE SEQUENCE [LARGE SCALE GENOMIC DNA]</scope>
    <source>
        <strain evidence="4 5">C-169</strain>
    </source>
</reference>
<keyword evidence="5" id="KW-1185">Reference proteome</keyword>
<gene>
    <name evidence="4" type="ORF">COCSUDRAFT_45718</name>
</gene>
<dbReference type="InterPro" id="IPR008266">
    <property type="entry name" value="Tyr_kinase_AS"/>
</dbReference>
<dbReference type="InterPro" id="IPR017441">
    <property type="entry name" value="Protein_kinase_ATP_BS"/>
</dbReference>
<dbReference type="EMBL" id="AGSI01000001">
    <property type="protein sequence ID" value="EIE27057.1"/>
    <property type="molecule type" value="Genomic_DNA"/>
</dbReference>
<dbReference type="InterPro" id="IPR003018">
    <property type="entry name" value="GAF"/>
</dbReference>
<dbReference type="OrthoDB" id="4062651at2759"/>
<dbReference type="SUPFAM" id="SSF56112">
    <property type="entry name" value="Protein kinase-like (PK-like)"/>
    <property type="match status" value="1"/>
</dbReference>
<dbReference type="Proteomes" id="UP000007264">
    <property type="component" value="Unassembled WGS sequence"/>
</dbReference>
<dbReference type="Gene3D" id="3.30.450.20">
    <property type="entry name" value="PAS domain"/>
    <property type="match status" value="1"/>
</dbReference>
<dbReference type="InterPro" id="IPR011009">
    <property type="entry name" value="Kinase-like_dom_sf"/>
</dbReference>
<dbReference type="Gene3D" id="1.10.510.10">
    <property type="entry name" value="Transferase(Phosphotransferase) domain 1"/>
    <property type="match status" value="1"/>
</dbReference>
<dbReference type="PROSITE" id="PS50011">
    <property type="entry name" value="PROTEIN_KINASE_DOM"/>
    <property type="match status" value="1"/>
</dbReference>
<proteinExistence type="predicted"/>
<evidence type="ECO:0000313" key="5">
    <source>
        <dbReference type="Proteomes" id="UP000007264"/>
    </source>
</evidence>
<dbReference type="PROSITE" id="PS00109">
    <property type="entry name" value="PROTEIN_KINASE_TYR"/>
    <property type="match status" value="1"/>
</dbReference>
<dbReference type="PROSITE" id="PS00107">
    <property type="entry name" value="PROTEIN_KINASE_ATP"/>
    <property type="match status" value="1"/>
</dbReference>
<dbReference type="Gene3D" id="3.30.450.40">
    <property type="match status" value="1"/>
</dbReference>
<dbReference type="Gene3D" id="3.30.200.20">
    <property type="entry name" value="Phosphorylase Kinase, domain 1"/>
    <property type="match status" value="1"/>
</dbReference>
<evidence type="ECO:0000259" key="3">
    <source>
        <dbReference type="PROSITE" id="PS50011"/>
    </source>
</evidence>
<keyword evidence="2" id="KW-0547">Nucleotide-binding</keyword>
<dbReference type="PANTHER" id="PTHR44329">
    <property type="entry name" value="SERINE/THREONINE-PROTEIN KINASE TNNI3K-RELATED"/>
    <property type="match status" value="1"/>
</dbReference>
<dbReference type="eggNOG" id="KOG0192">
    <property type="taxonomic scope" value="Eukaryota"/>
</dbReference>
<dbReference type="SMART" id="SM00065">
    <property type="entry name" value="GAF"/>
    <property type="match status" value="1"/>
</dbReference>
<dbReference type="AlphaFoldDB" id="I0Z8T8"/>
<comment type="caution">
    <text evidence="4">The sequence shown here is derived from an EMBL/GenBank/DDBJ whole genome shotgun (WGS) entry which is preliminary data.</text>
</comment>
<dbReference type="InterPro" id="IPR051681">
    <property type="entry name" value="Ser/Thr_Kinases-Pseudokinases"/>
</dbReference>
<dbReference type="SUPFAM" id="SSF55781">
    <property type="entry name" value="GAF domain-like"/>
    <property type="match status" value="1"/>
</dbReference>
<feature type="binding site" evidence="2">
    <location>
        <position position="498"/>
    </location>
    <ligand>
        <name>ATP</name>
        <dbReference type="ChEBI" id="CHEBI:30616"/>
    </ligand>
</feature>
<dbReference type="KEGG" id="csl:COCSUDRAFT_45718"/>
<accession>I0Z8T8</accession>
<feature type="domain" description="Protein kinase" evidence="3">
    <location>
        <begin position="471"/>
        <end position="756"/>
    </location>
</feature>
<dbReference type="InterPro" id="IPR001245">
    <property type="entry name" value="Ser-Thr/Tyr_kinase_cat_dom"/>
</dbReference>
<dbReference type="GO" id="GO:0004674">
    <property type="term" value="F:protein serine/threonine kinase activity"/>
    <property type="evidence" value="ECO:0007669"/>
    <property type="project" value="TreeGrafter"/>
</dbReference>
<evidence type="ECO:0000256" key="1">
    <source>
        <dbReference type="ARBA" id="ARBA00023170"/>
    </source>
</evidence>
<evidence type="ECO:0000256" key="2">
    <source>
        <dbReference type="PROSITE-ProRule" id="PRU10141"/>
    </source>
</evidence>
<organism evidence="4 5">
    <name type="scientific">Coccomyxa subellipsoidea (strain C-169)</name>
    <name type="common">Green microalga</name>
    <dbReference type="NCBI Taxonomy" id="574566"/>
    <lineage>
        <taxon>Eukaryota</taxon>
        <taxon>Viridiplantae</taxon>
        <taxon>Chlorophyta</taxon>
        <taxon>core chlorophytes</taxon>
        <taxon>Trebouxiophyceae</taxon>
        <taxon>Trebouxiophyceae incertae sedis</taxon>
        <taxon>Coccomyxaceae</taxon>
        <taxon>Coccomyxa</taxon>
        <taxon>Coccomyxa subellipsoidea</taxon>
    </lineage>
</organism>
<protein>
    <submittedName>
        <fullName evidence="4">Kinase-like protein</fullName>
    </submittedName>
</protein>
<dbReference type="GO" id="GO:0005524">
    <property type="term" value="F:ATP binding"/>
    <property type="evidence" value="ECO:0007669"/>
    <property type="project" value="UniProtKB-UniRule"/>
</dbReference>
<dbReference type="InterPro" id="IPR029016">
    <property type="entry name" value="GAF-like_dom_sf"/>
</dbReference>
<name>I0Z8T8_COCSC</name>
<sequence length="770" mass="83339">MGFLSCCSAAPITKGDNVLATSVQKSKENGQIASHKTAADLQDATNAKVVQALARADLNADTRVHVSATAEAADNSAPNETAAPLAYPLDGNTRALAGGDTPDALIEVIDCNPVSPSRLNVPLNAFTQSTIEGNPYNIHLGAPLPAVNDERLATLLSMGQVGTPPDPNIDHILELACTVLGVETIMVSLLDGEKKFIKCGTGLVKGGGISLDPPAICHWSLVPTLHQMVIVEDTHEDARTRFNSTVVNPPHVRFYCGAPLVASNGHRLGMLCVVDQKPRNFDEERAAILCNLAELVVRELEAAWAAQYQRRHSLKLMRAMSTYSQAFLVVDTSAPGWRVLHANDSITAQTGIPRETALQHRFWDLFSIDGSQDQEPWTAYQHYTGEQKPFMIKNAHCESAGLSAKKLFNIMFRPATTDMIDENAQLIGVPAGTCTQAPAAAGTKYYFVTVRPGNAALAASAGKRKLPFEGLRLGPQLGKGSYGKVYRGTWQGKRVAVKVVDDADKVQMQDGKPMEAALTEGLTHPAICRLYAHALRSHSRVSSDEWQRENGGIPHPDELWLLLEYCDKGCVQEAVDKGWFRMKPTIEAAPNMAVILSTAAEIADAMGFLHSKGVMHGDLTGGNVLLSSMTDNRHKFCAKVADFGLARDLGVVSRVETRTYGTLTHMAPEVLSADMVSKVTDVYSFGVILWEMYNGQRAWAGLNTAQVIHAVAIDNQSLRAPEGTPRGYADLMAACMARDPEARPTFEEVRDAVAQLRAELDAELDSDVVE</sequence>
<dbReference type="GeneID" id="17045072"/>